<dbReference type="Proteomes" id="UP000195105">
    <property type="component" value="Unassembled WGS sequence"/>
</dbReference>
<keyword evidence="2" id="KW-0540">Nuclease</keyword>
<keyword evidence="2" id="KW-0378">Hydrolase</keyword>
<dbReference type="AlphaFoldDB" id="A0A243RZA5"/>
<feature type="domain" description="Tc1-like transposase DDE" evidence="1">
    <location>
        <begin position="20"/>
        <end position="164"/>
    </location>
</feature>
<reference evidence="2 3" key="1">
    <citation type="submission" date="2017-05" db="EMBL/GenBank/DDBJ databases">
        <title>Biotechnological potential of actinobacteria isolated from South African environments.</title>
        <authorList>
            <person name="Le Roes-Hill M."/>
            <person name="Prins A."/>
            <person name="Durrell K.A."/>
        </authorList>
    </citation>
    <scope>NUCLEOTIDE SEQUENCE [LARGE SCALE GENOMIC DNA]</scope>
    <source>
        <strain evidence="2 3">HMC13</strain>
    </source>
</reference>
<organism evidence="2 3">
    <name type="scientific">Streptomyces swartbergensis</name>
    <dbReference type="NCBI Taxonomy" id="487165"/>
    <lineage>
        <taxon>Bacteria</taxon>
        <taxon>Bacillati</taxon>
        <taxon>Actinomycetota</taxon>
        <taxon>Actinomycetes</taxon>
        <taxon>Kitasatosporales</taxon>
        <taxon>Streptomycetaceae</taxon>
        <taxon>Streptomyces</taxon>
    </lineage>
</organism>
<name>A0A243RZA5_9ACTN</name>
<evidence type="ECO:0000259" key="1">
    <source>
        <dbReference type="Pfam" id="PF13358"/>
    </source>
</evidence>
<evidence type="ECO:0000313" key="3">
    <source>
        <dbReference type="Proteomes" id="UP000195105"/>
    </source>
</evidence>
<dbReference type="Gene3D" id="3.30.420.10">
    <property type="entry name" value="Ribonuclease H-like superfamily/Ribonuclease H"/>
    <property type="match status" value="1"/>
</dbReference>
<evidence type="ECO:0000313" key="2">
    <source>
        <dbReference type="EMBL" id="OUD00333.1"/>
    </source>
</evidence>
<proteinExistence type="predicted"/>
<dbReference type="Pfam" id="PF13358">
    <property type="entry name" value="DDE_3"/>
    <property type="match status" value="1"/>
</dbReference>
<protein>
    <submittedName>
        <fullName evidence="2">DDE endonuclease</fullName>
    </submittedName>
</protein>
<dbReference type="EMBL" id="NGFN01000186">
    <property type="protein sequence ID" value="OUD00333.1"/>
    <property type="molecule type" value="Genomic_DNA"/>
</dbReference>
<comment type="caution">
    <text evidence="2">The sequence shown here is derived from an EMBL/GenBank/DDBJ whole genome shotgun (WGS) entry which is preliminary data.</text>
</comment>
<keyword evidence="3" id="KW-1185">Reference proteome</keyword>
<accession>A0A243RZA5</accession>
<dbReference type="GO" id="GO:0004519">
    <property type="term" value="F:endonuclease activity"/>
    <property type="evidence" value="ECO:0007669"/>
    <property type="project" value="UniProtKB-KW"/>
</dbReference>
<dbReference type="GO" id="GO:0003676">
    <property type="term" value="F:nucleic acid binding"/>
    <property type="evidence" value="ECO:0007669"/>
    <property type="project" value="InterPro"/>
</dbReference>
<dbReference type="InterPro" id="IPR036397">
    <property type="entry name" value="RNaseH_sf"/>
</dbReference>
<keyword evidence="2" id="KW-0255">Endonuclease</keyword>
<dbReference type="InterPro" id="IPR038717">
    <property type="entry name" value="Tc1-like_DDE_dom"/>
</dbReference>
<sequence>MEEGGLATGKSCAAACNAWIVFEDEAGQSMTPPRSRTWGRIGRTPVVWVRGRGSGRVSMAGMTCYKPGERSRLIYAIREYRGRKGEPKGFGWRDLRDLLVRARIQLGGPIVLVWDNVRLHLTAGMREFIAANAAWLTVFQLPTYAPDLNPQEGIWSLVKRDIGNLAAADLGQITRAVKRRLKQIQYRPDFVDSCLAGTGLITDD</sequence>
<gene>
    <name evidence="2" type="ORF">CA983_26125</name>
</gene>